<comment type="caution">
    <text evidence="2">The sequence shown here is derived from an EMBL/GenBank/DDBJ whole genome shotgun (WGS) entry which is preliminary data.</text>
</comment>
<sequence>MNDLAANDAGSRPAAEPSEATATGTGDVERLRHISAEARRFTDELDRLHARVAAVTSEDVALLRTVLPQAAAAAHDLAVSANHAADVIGQQHDGHTP</sequence>
<organism evidence="2 3">
    <name type="scientific">Amycolatopsis acididurans</name>
    <dbReference type="NCBI Taxonomy" id="2724524"/>
    <lineage>
        <taxon>Bacteria</taxon>
        <taxon>Bacillati</taxon>
        <taxon>Actinomycetota</taxon>
        <taxon>Actinomycetes</taxon>
        <taxon>Pseudonocardiales</taxon>
        <taxon>Pseudonocardiaceae</taxon>
        <taxon>Amycolatopsis</taxon>
    </lineage>
</organism>
<evidence type="ECO:0000313" key="2">
    <source>
        <dbReference type="EMBL" id="NKQ58240.1"/>
    </source>
</evidence>
<accession>A0ABX1JII5</accession>
<gene>
    <name evidence="2" type="ORF">HFP15_35850</name>
</gene>
<dbReference type="EMBL" id="JAAXLS010000051">
    <property type="protein sequence ID" value="NKQ58240.1"/>
    <property type="molecule type" value="Genomic_DNA"/>
</dbReference>
<reference evidence="2 3" key="1">
    <citation type="submission" date="2020-04" db="EMBL/GenBank/DDBJ databases">
        <title>Novel species.</title>
        <authorList>
            <person name="Teo W.F.A."/>
            <person name="Lipun K."/>
            <person name="Srisuk N."/>
            <person name="Duangmal K."/>
        </authorList>
    </citation>
    <scope>NUCLEOTIDE SEQUENCE [LARGE SCALE GENOMIC DNA]</scope>
    <source>
        <strain evidence="2 3">K13G38</strain>
    </source>
</reference>
<feature type="region of interest" description="Disordered" evidence="1">
    <location>
        <begin position="1"/>
        <end position="28"/>
    </location>
</feature>
<dbReference type="RefSeq" id="WP_168521877.1">
    <property type="nucleotide sequence ID" value="NZ_JAAXLS010000051.1"/>
</dbReference>
<dbReference type="Proteomes" id="UP000715441">
    <property type="component" value="Unassembled WGS sequence"/>
</dbReference>
<evidence type="ECO:0000256" key="1">
    <source>
        <dbReference type="SAM" id="MobiDB-lite"/>
    </source>
</evidence>
<keyword evidence="3" id="KW-1185">Reference proteome</keyword>
<protein>
    <submittedName>
        <fullName evidence="2">Uncharacterized protein</fullName>
    </submittedName>
</protein>
<evidence type="ECO:0000313" key="3">
    <source>
        <dbReference type="Proteomes" id="UP000715441"/>
    </source>
</evidence>
<proteinExistence type="predicted"/>
<name>A0ABX1JII5_9PSEU</name>